<comment type="similarity">
    <text evidence="1 9">Belongs to the class-I aminoacyl-tRNA synthetase family.</text>
</comment>
<evidence type="ECO:0000256" key="4">
    <source>
        <dbReference type="ARBA" id="ARBA00022741"/>
    </source>
</evidence>
<dbReference type="InterPro" id="IPR002305">
    <property type="entry name" value="aa-tRNA-synth_Ic"/>
</dbReference>
<sequence length="586" mass="68702">MSGEVVNSINNIALNNDEDIVDPWNVVSKSETGVDYDKLIQKFGSSKIDQELLDRFEKITGKKVHHLLRRGVFFSHRDMHTILNLYEAGKPFYLYTGRGPSSKSMHLGHLIPFTLCKWLQDVFNVPLVIQLTDDEKTLWKDIKLEEAHSMAYENAKDIIAVGFDLDKTFIFSDLDYIGYISNMAKSKKLTREEILEKKRIAERARYQRLKSDPTKFAEQREKEKLKYQKKKEEGKVKLVKDMTPREVRLARKRWRENVAAFRKRKNVLNDITNRYLKESTPVTSEDERSVNEGAGRQNENPTVDKRKAAAVKRAERIRKMRNKIINEKDQEITMKQQLNENYSRLNCPKEKDIFTKAISGKIVKKYKILKDIGPISKRRLKKANNVSSLLNHERKTRSDAISNAVRMRIITFLEEDSNSRVCPGKREFITKQKIRKQKRILLDTMKNLHRKYIASTEFKALSSNRIVSIRGYQKLLECLCCDRYNERCLSRECQACSAKNIQYKEFNNSIFINLKQWTAVTEEIIDHKSHNRRKDNITEQECVVHMDFSENYSPNLMKKFKHIILAGHDPNLVCIQLYFTCVMMDI</sequence>
<evidence type="ECO:0000313" key="11">
    <source>
        <dbReference type="EMBL" id="VEN46289.1"/>
    </source>
</evidence>
<evidence type="ECO:0000256" key="3">
    <source>
        <dbReference type="ARBA" id="ARBA00022598"/>
    </source>
</evidence>
<protein>
    <recommendedName>
        <fullName evidence="2">tryptophan--tRNA ligase</fullName>
        <ecNumber evidence="2">6.1.1.2</ecNumber>
    </recommendedName>
    <alternativeName>
        <fullName evidence="8">Tryptophanyl-tRNA synthetase</fullName>
    </alternativeName>
</protein>
<evidence type="ECO:0000256" key="2">
    <source>
        <dbReference type="ARBA" id="ARBA00013161"/>
    </source>
</evidence>
<keyword evidence="6 9" id="KW-0648">Protein biosynthesis</keyword>
<dbReference type="GO" id="GO:0005737">
    <property type="term" value="C:cytoplasm"/>
    <property type="evidence" value="ECO:0007669"/>
    <property type="project" value="TreeGrafter"/>
</dbReference>
<reference evidence="11 12" key="1">
    <citation type="submission" date="2019-01" db="EMBL/GenBank/DDBJ databases">
        <authorList>
            <person name="Sayadi A."/>
        </authorList>
    </citation>
    <scope>NUCLEOTIDE SEQUENCE [LARGE SCALE GENOMIC DNA]</scope>
</reference>
<dbReference type="Gene3D" id="3.40.50.620">
    <property type="entry name" value="HUPs"/>
    <property type="match status" value="1"/>
</dbReference>
<evidence type="ECO:0000256" key="7">
    <source>
        <dbReference type="ARBA" id="ARBA00023146"/>
    </source>
</evidence>
<dbReference type="SUPFAM" id="SSF52374">
    <property type="entry name" value="Nucleotidylyl transferase"/>
    <property type="match status" value="1"/>
</dbReference>
<keyword evidence="3 9" id="KW-0436">Ligase</keyword>
<evidence type="ECO:0000256" key="8">
    <source>
        <dbReference type="ARBA" id="ARBA00030268"/>
    </source>
</evidence>
<dbReference type="InterPro" id="IPR002306">
    <property type="entry name" value="Trp-tRNA-ligase"/>
</dbReference>
<keyword evidence="4 9" id="KW-0547">Nucleotide-binding</keyword>
<dbReference type="PROSITE" id="PS00178">
    <property type="entry name" value="AA_TRNA_LIGASE_I"/>
    <property type="match status" value="1"/>
</dbReference>
<evidence type="ECO:0000256" key="10">
    <source>
        <dbReference type="SAM" id="MobiDB-lite"/>
    </source>
</evidence>
<keyword evidence="5 9" id="KW-0067">ATP-binding</keyword>
<gene>
    <name evidence="11" type="ORF">CALMAC_LOCUS8435</name>
</gene>
<keyword evidence="7 9" id="KW-0030">Aminoacyl-tRNA synthetase</keyword>
<name>A0A653CEW5_CALMS</name>
<evidence type="ECO:0000256" key="1">
    <source>
        <dbReference type="ARBA" id="ARBA00005594"/>
    </source>
</evidence>
<dbReference type="InterPro" id="IPR014729">
    <property type="entry name" value="Rossmann-like_a/b/a_fold"/>
</dbReference>
<evidence type="ECO:0000256" key="6">
    <source>
        <dbReference type="ARBA" id="ARBA00022917"/>
    </source>
</evidence>
<dbReference type="Proteomes" id="UP000410492">
    <property type="component" value="Unassembled WGS sequence"/>
</dbReference>
<dbReference type="InterPro" id="IPR001412">
    <property type="entry name" value="aa-tRNA-synth_I_CS"/>
</dbReference>
<dbReference type="OrthoDB" id="10261385at2759"/>
<dbReference type="PANTHER" id="PTHR10055:SF1">
    <property type="entry name" value="TRYPTOPHAN--TRNA LIGASE, CYTOPLASMIC"/>
    <property type="match status" value="1"/>
</dbReference>
<dbReference type="EC" id="6.1.1.2" evidence="2"/>
<organism evidence="11 12">
    <name type="scientific">Callosobruchus maculatus</name>
    <name type="common">Southern cowpea weevil</name>
    <name type="synonym">Pulse bruchid</name>
    <dbReference type="NCBI Taxonomy" id="64391"/>
    <lineage>
        <taxon>Eukaryota</taxon>
        <taxon>Metazoa</taxon>
        <taxon>Ecdysozoa</taxon>
        <taxon>Arthropoda</taxon>
        <taxon>Hexapoda</taxon>
        <taxon>Insecta</taxon>
        <taxon>Pterygota</taxon>
        <taxon>Neoptera</taxon>
        <taxon>Endopterygota</taxon>
        <taxon>Coleoptera</taxon>
        <taxon>Polyphaga</taxon>
        <taxon>Cucujiformia</taxon>
        <taxon>Chrysomeloidea</taxon>
        <taxon>Chrysomelidae</taxon>
        <taxon>Bruchinae</taxon>
        <taxon>Bruchini</taxon>
        <taxon>Callosobruchus</taxon>
    </lineage>
</organism>
<dbReference type="PRINTS" id="PR01039">
    <property type="entry name" value="TRNASYNTHTRP"/>
</dbReference>
<dbReference type="PANTHER" id="PTHR10055">
    <property type="entry name" value="TRYPTOPHANYL-TRNA SYNTHETASE"/>
    <property type="match status" value="1"/>
</dbReference>
<feature type="region of interest" description="Disordered" evidence="10">
    <location>
        <begin position="279"/>
        <end position="306"/>
    </location>
</feature>
<dbReference type="EMBL" id="CAACVG010007611">
    <property type="protein sequence ID" value="VEN46289.1"/>
    <property type="molecule type" value="Genomic_DNA"/>
</dbReference>
<dbReference type="AlphaFoldDB" id="A0A653CEW5"/>
<accession>A0A653CEW5</accession>
<evidence type="ECO:0000313" key="12">
    <source>
        <dbReference type="Proteomes" id="UP000410492"/>
    </source>
</evidence>
<dbReference type="Pfam" id="PF00579">
    <property type="entry name" value="tRNA-synt_1b"/>
    <property type="match status" value="1"/>
</dbReference>
<proteinExistence type="inferred from homology"/>
<evidence type="ECO:0000256" key="9">
    <source>
        <dbReference type="RuleBase" id="RU363036"/>
    </source>
</evidence>
<dbReference type="GO" id="GO:0004830">
    <property type="term" value="F:tryptophan-tRNA ligase activity"/>
    <property type="evidence" value="ECO:0007669"/>
    <property type="project" value="UniProtKB-EC"/>
</dbReference>
<keyword evidence="12" id="KW-1185">Reference proteome</keyword>
<dbReference type="GO" id="GO:0006436">
    <property type="term" value="P:tryptophanyl-tRNA aminoacylation"/>
    <property type="evidence" value="ECO:0007669"/>
    <property type="project" value="InterPro"/>
</dbReference>
<dbReference type="GO" id="GO:0005524">
    <property type="term" value="F:ATP binding"/>
    <property type="evidence" value="ECO:0007669"/>
    <property type="project" value="UniProtKB-KW"/>
</dbReference>
<evidence type="ECO:0000256" key="5">
    <source>
        <dbReference type="ARBA" id="ARBA00022840"/>
    </source>
</evidence>